<organism evidence="7 8">
    <name type="scientific">Pyronema omphalodes (strain CBS 100304)</name>
    <name type="common">Pyronema confluens</name>
    <dbReference type="NCBI Taxonomy" id="1076935"/>
    <lineage>
        <taxon>Eukaryota</taxon>
        <taxon>Fungi</taxon>
        <taxon>Dikarya</taxon>
        <taxon>Ascomycota</taxon>
        <taxon>Pezizomycotina</taxon>
        <taxon>Pezizomycetes</taxon>
        <taxon>Pezizales</taxon>
        <taxon>Pyronemataceae</taxon>
        <taxon>Pyronema</taxon>
    </lineage>
</organism>
<evidence type="ECO:0000256" key="3">
    <source>
        <dbReference type="ARBA" id="ARBA00022989"/>
    </source>
</evidence>
<keyword evidence="8" id="KW-1185">Reference proteome</keyword>
<evidence type="ECO:0000313" key="7">
    <source>
        <dbReference type="EMBL" id="CCX31768.1"/>
    </source>
</evidence>
<dbReference type="OMA" id="GRYFQLK"/>
<evidence type="ECO:0000256" key="2">
    <source>
        <dbReference type="ARBA" id="ARBA00022692"/>
    </source>
</evidence>
<dbReference type="InterPro" id="IPR052786">
    <property type="entry name" value="Spore_wall_assembly"/>
</dbReference>
<keyword evidence="2 6" id="KW-0812">Transmembrane</keyword>
<dbReference type="PANTHER" id="PTHR34292:SF2">
    <property type="entry name" value="OUTER SPORE WALL PROTEIN LDS1"/>
    <property type="match status" value="1"/>
</dbReference>
<dbReference type="eggNOG" id="ENOG502QVX4">
    <property type="taxonomic scope" value="Eukaryota"/>
</dbReference>
<keyword evidence="3 6" id="KW-1133">Transmembrane helix</keyword>
<feature type="compositionally biased region" description="Basic and acidic residues" evidence="5">
    <location>
        <begin position="262"/>
        <end position="271"/>
    </location>
</feature>
<sequence>MPLKDDIQEAARNEFRGVASLAKTAIESGTYLYPFKGILYFFTHRELWSPLTSRLLQLLTLSAAVVTPMFLFTYVPQAFILQFVNGPLAWVTSIALVLSESATIVTALSKGLFIDEALVDTFDLVLLSENLPKLVQNGRELKGKNGGLGKLLKRPFSNFSIQSLVSYFMWLPLNFVPVVGTVIFLFVQGRRQGPTYHSRYFQLKNYTAAQRDAFVDRNKPKYMAFGTAATLLQLIPGASILFMYTNTVGAALWAAELERKGLSPKGEDTNGKDLSGGPGPVSYSDAVKRGSVSEEKKEL</sequence>
<gene>
    <name evidence="7" type="ORF">PCON_11412</name>
</gene>
<dbReference type="OrthoDB" id="10012223at2759"/>
<keyword evidence="4 6" id="KW-0472">Membrane</keyword>
<evidence type="ECO:0000256" key="5">
    <source>
        <dbReference type="SAM" id="MobiDB-lite"/>
    </source>
</evidence>
<protein>
    <submittedName>
        <fullName evidence="7">Similar to Regulator of rDNA transcription protein 8 acc. no. Q08219</fullName>
    </submittedName>
</protein>
<accession>U4LIL0</accession>
<dbReference type="EMBL" id="HF935650">
    <property type="protein sequence ID" value="CCX31768.1"/>
    <property type="molecule type" value="Genomic_DNA"/>
</dbReference>
<dbReference type="GO" id="GO:0005619">
    <property type="term" value="C:ascospore wall"/>
    <property type="evidence" value="ECO:0007669"/>
    <property type="project" value="TreeGrafter"/>
</dbReference>
<feature type="transmembrane region" description="Helical" evidence="6">
    <location>
        <begin position="222"/>
        <end position="244"/>
    </location>
</feature>
<dbReference type="Proteomes" id="UP000018144">
    <property type="component" value="Unassembled WGS sequence"/>
</dbReference>
<feature type="transmembrane region" description="Helical" evidence="6">
    <location>
        <begin position="55"/>
        <end position="75"/>
    </location>
</feature>
<dbReference type="PANTHER" id="PTHR34292">
    <property type="entry name" value="OUTER SPORE WALL PROTEIN LDS1"/>
    <property type="match status" value="1"/>
</dbReference>
<evidence type="ECO:0000256" key="1">
    <source>
        <dbReference type="ARBA" id="ARBA00004141"/>
    </source>
</evidence>
<comment type="subcellular location">
    <subcellularLocation>
        <location evidence="1">Membrane</location>
        <topology evidence="1">Multi-pass membrane protein</topology>
    </subcellularLocation>
</comment>
<evidence type="ECO:0000256" key="4">
    <source>
        <dbReference type="ARBA" id="ARBA00023136"/>
    </source>
</evidence>
<reference evidence="7 8" key="1">
    <citation type="journal article" date="2013" name="PLoS Genet.">
        <title>The genome and development-dependent transcriptomes of Pyronema confluens: a window into fungal evolution.</title>
        <authorList>
            <person name="Traeger S."/>
            <person name="Altegoer F."/>
            <person name="Freitag M."/>
            <person name="Gabaldon T."/>
            <person name="Kempken F."/>
            <person name="Kumar A."/>
            <person name="Marcet-Houben M."/>
            <person name="Poggeler S."/>
            <person name="Stajich J.E."/>
            <person name="Nowrousian M."/>
        </authorList>
    </citation>
    <scope>NUCLEOTIDE SEQUENCE [LARGE SCALE GENOMIC DNA]</scope>
    <source>
        <strain evidence="8">CBS 100304</strain>
        <tissue evidence="7">Vegetative mycelium</tissue>
    </source>
</reference>
<dbReference type="InterPro" id="IPR059112">
    <property type="entry name" value="CysZ/EI24"/>
</dbReference>
<evidence type="ECO:0000256" key="6">
    <source>
        <dbReference type="SAM" id="Phobius"/>
    </source>
</evidence>
<feature type="region of interest" description="Disordered" evidence="5">
    <location>
        <begin position="262"/>
        <end position="299"/>
    </location>
</feature>
<feature type="compositionally biased region" description="Basic and acidic residues" evidence="5">
    <location>
        <begin position="286"/>
        <end position="299"/>
    </location>
</feature>
<dbReference type="AlphaFoldDB" id="U4LIL0"/>
<dbReference type="STRING" id="1076935.U4LIL0"/>
<evidence type="ECO:0000313" key="8">
    <source>
        <dbReference type="Proteomes" id="UP000018144"/>
    </source>
</evidence>
<dbReference type="Pfam" id="PF07264">
    <property type="entry name" value="EI24"/>
    <property type="match status" value="1"/>
</dbReference>
<feature type="transmembrane region" description="Helical" evidence="6">
    <location>
        <begin position="167"/>
        <end position="187"/>
    </location>
</feature>
<name>U4LIL0_PYROM</name>
<proteinExistence type="predicted"/>
<dbReference type="GO" id="GO:0005628">
    <property type="term" value="C:prospore membrane"/>
    <property type="evidence" value="ECO:0007669"/>
    <property type="project" value="TreeGrafter"/>
</dbReference>
<dbReference type="GO" id="GO:0005811">
    <property type="term" value="C:lipid droplet"/>
    <property type="evidence" value="ECO:0007669"/>
    <property type="project" value="TreeGrafter"/>
</dbReference>